<keyword evidence="4" id="KW-1003">Cell membrane</keyword>
<dbReference type="Proteomes" id="UP001055101">
    <property type="component" value="Unassembled WGS sequence"/>
</dbReference>
<feature type="chain" id="PRO_5047482492" description="Lectin-like protein BA14k" evidence="7">
    <location>
        <begin position="27"/>
        <end position="162"/>
    </location>
</feature>
<comment type="function">
    <text evidence="6">Has immunoglobulin-binding and hemagglutination properties, and can bind to mannose. Essential for virulence. May be involved in LPS biosynthesis or polysaccharide transport.</text>
</comment>
<evidence type="ECO:0000256" key="5">
    <source>
        <dbReference type="ARBA" id="ARBA00022734"/>
    </source>
</evidence>
<reference evidence="8" key="1">
    <citation type="journal article" date="2021" name="Front. Microbiol.">
        <title>Comprehensive Comparative Genomics and Phenotyping of Methylobacterium Species.</title>
        <authorList>
            <person name="Alessa O."/>
            <person name="Ogura Y."/>
            <person name="Fujitani Y."/>
            <person name="Takami H."/>
            <person name="Hayashi T."/>
            <person name="Sahin N."/>
            <person name="Tani A."/>
        </authorList>
    </citation>
    <scope>NUCLEOTIDE SEQUENCE</scope>
    <source>
        <strain evidence="8">DSM 23674</strain>
    </source>
</reference>
<evidence type="ECO:0000256" key="7">
    <source>
        <dbReference type="SAM" id="SignalP"/>
    </source>
</evidence>
<keyword evidence="7" id="KW-0732">Signal</keyword>
<dbReference type="RefSeq" id="WP_238232314.1">
    <property type="nucleotide sequence ID" value="NZ_BPRA01000014.1"/>
</dbReference>
<evidence type="ECO:0000256" key="3">
    <source>
        <dbReference type="ARBA" id="ARBA00020552"/>
    </source>
</evidence>
<comment type="caution">
    <text evidence="8">The sequence shown here is derived from an EMBL/GenBank/DDBJ whole genome shotgun (WGS) entry which is preliminary data.</text>
</comment>
<keyword evidence="9" id="KW-1185">Reference proteome</keyword>
<accession>A0ABQ4TR10</accession>
<reference evidence="8" key="2">
    <citation type="submission" date="2021-08" db="EMBL/GenBank/DDBJ databases">
        <authorList>
            <person name="Tani A."/>
            <person name="Ola A."/>
            <person name="Ogura Y."/>
            <person name="Katsura K."/>
            <person name="Hayashi T."/>
        </authorList>
    </citation>
    <scope>NUCLEOTIDE SEQUENCE</scope>
    <source>
        <strain evidence="8">DSM 23674</strain>
    </source>
</reference>
<protein>
    <recommendedName>
        <fullName evidence="3">Lectin-like protein BA14k</fullName>
    </recommendedName>
</protein>
<evidence type="ECO:0000313" key="9">
    <source>
        <dbReference type="Proteomes" id="UP001055101"/>
    </source>
</evidence>
<comment type="subcellular location">
    <subcellularLocation>
        <location evidence="1">Membrane</location>
        <topology evidence="1">Single-pass membrane protein</topology>
    </subcellularLocation>
</comment>
<dbReference type="EMBL" id="BPRA01000014">
    <property type="protein sequence ID" value="GJE56557.1"/>
    <property type="molecule type" value="Genomic_DNA"/>
</dbReference>
<dbReference type="InterPro" id="IPR012413">
    <property type="entry name" value="BA14K"/>
</dbReference>
<evidence type="ECO:0000256" key="6">
    <source>
        <dbReference type="ARBA" id="ARBA00025321"/>
    </source>
</evidence>
<dbReference type="Pfam" id="PF07886">
    <property type="entry name" value="BA14K"/>
    <property type="match status" value="1"/>
</dbReference>
<keyword evidence="4" id="KW-0472">Membrane</keyword>
<comment type="similarity">
    <text evidence="2">Belongs to the BA14k family.</text>
</comment>
<evidence type="ECO:0000256" key="4">
    <source>
        <dbReference type="ARBA" id="ARBA00022475"/>
    </source>
</evidence>
<evidence type="ECO:0000313" key="8">
    <source>
        <dbReference type="EMBL" id="GJE56557.1"/>
    </source>
</evidence>
<organism evidence="8 9">
    <name type="scientific">Methylobacterium thuringiense</name>
    <dbReference type="NCBI Taxonomy" id="1003091"/>
    <lineage>
        <taxon>Bacteria</taxon>
        <taxon>Pseudomonadati</taxon>
        <taxon>Pseudomonadota</taxon>
        <taxon>Alphaproteobacteria</taxon>
        <taxon>Hyphomicrobiales</taxon>
        <taxon>Methylobacteriaceae</taxon>
        <taxon>Methylobacterium</taxon>
    </lineage>
</organism>
<evidence type="ECO:0000256" key="1">
    <source>
        <dbReference type="ARBA" id="ARBA00004167"/>
    </source>
</evidence>
<proteinExistence type="inferred from homology"/>
<feature type="signal peptide" evidence="7">
    <location>
        <begin position="1"/>
        <end position="26"/>
    </location>
</feature>
<gene>
    <name evidence="8" type="ORF">EKPJFOCH_3064</name>
</gene>
<sequence length="162" mass="16158">MFRMLKPLFVAGMIGSAAMLAAPASAQEAGQGVGSLLTQLKQSGAETAYMQGRRFRGGRGGFAGRGFGGGRGFRNRGFAGRGGYGRGYGYGRRGGIGGGAAVLGGLAAGALIGGAIASQAAPAPVYGAPGSDAVAYCQQRFRSYDPASGTYLGNEGARHACP</sequence>
<name>A0ABQ4TR10_9HYPH</name>
<keyword evidence="5" id="KW-0430">Lectin</keyword>
<evidence type="ECO:0000256" key="2">
    <source>
        <dbReference type="ARBA" id="ARBA00010270"/>
    </source>
</evidence>